<keyword evidence="5 8" id="KW-1133">Transmembrane helix</keyword>
<dbReference type="SUPFAM" id="SSF103473">
    <property type="entry name" value="MFS general substrate transporter"/>
    <property type="match status" value="1"/>
</dbReference>
<name>A0A2X0KDC1_9BASI</name>
<sequence length="483" mass="52431">MQTVREKLANGLEPIRPSRRRSNMEIARICLSYGMNFMFGISAAAIGSNIPSISAQYHVSFALLSTVFLTNRVGFFLACVLSSYLMHNFGVRATLMCGNAFWVMSCLILLLQPSFALVVLAFTGMGAGTGLTEPAIVTVITREQSPVLTSCLYSSFAFGAIFSPLINGSFADRNILWTNFFYIPLGLCVLLSIANVFIFRTYEADLLKAEQEELRRRTVVNFAIRYPTRSETEGQDRRKSLFLSTSAVKNTQNTYPEAREDGLTREATHSSSTSSKPNATALLLRVLRHKVTWIGFALIVLTMSEGETLGGWSTTYFLQVKHAPAGMSRYISSGKWTGNAIGRILLPILFLRLLGEKTFAIAILLIACGMQLIVALLPSWKASAIASAFFGFVIGPIIPHVLSMVGSRVPNDLMAPAMSLMLASGVAGGALGPMLFGVVGASKGHLNALPFVVIGLLGLSALGWLFVPRKKENGVVAVEVDFQ</sequence>
<keyword evidence="3" id="KW-0813">Transport</keyword>
<evidence type="ECO:0000256" key="1">
    <source>
        <dbReference type="ARBA" id="ARBA00004127"/>
    </source>
</evidence>
<feature type="transmembrane region" description="Helical" evidence="8">
    <location>
        <begin position="26"/>
        <end position="47"/>
    </location>
</feature>
<dbReference type="GO" id="GO:0022857">
    <property type="term" value="F:transmembrane transporter activity"/>
    <property type="evidence" value="ECO:0007669"/>
    <property type="project" value="InterPro"/>
</dbReference>
<feature type="transmembrane region" description="Helical" evidence="8">
    <location>
        <begin position="117"/>
        <end position="140"/>
    </location>
</feature>
<dbReference type="PROSITE" id="PS50850">
    <property type="entry name" value="MFS"/>
    <property type="match status" value="1"/>
</dbReference>
<evidence type="ECO:0000256" key="6">
    <source>
        <dbReference type="ARBA" id="ARBA00023136"/>
    </source>
</evidence>
<dbReference type="STRING" id="289078.A0A2X0KDC1"/>
<dbReference type="EMBL" id="FMWP01000013">
    <property type="protein sequence ID" value="SCZ89498.1"/>
    <property type="molecule type" value="Genomic_DNA"/>
</dbReference>
<dbReference type="OrthoDB" id="413079at2759"/>
<feature type="transmembrane region" description="Helical" evidence="8">
    <location>
        <begin position="59"/>
        <end position="81"/>
    </location>
</feature>
<accession>A0A2X0KDC1</accession>
<gene>
    <name evidence="10" type="ORF">BZ3500_MVSOF-1268-A1-R1_CHR1-1G01219</name>
</gene>
<evidence type="ECO:0000256" key="8">
    <source>
        <dbReference type="SAM" id="Phobius"/>
    </source>
</evidence>
<evidence type="ECO:0000256" key="4">
    <source>
        <dbReference type="ARBA" id="ARBA00022692"/>
    </source>
</evidence>
<keyword evidence="11" id="KW-1185">Reference proteome</keyword>
<evidence type="ECO:0000256" key="5">
    <source>
        <dbReference type="ARBA" id="ARBA00022989"/>
    </source>
</evidence>
<protein>
    <submittedName>
        <fullName evidence="10">BZ3500_MvSof-1268-A1-R1_Chr1-1g01219 protein</fullName>
    </submittedName>
</protein>
<feature type="transmembrane region" description="Helical" evidence="8">
    <location>
        <begin position="448"/>
        <end position="467"/>
    </location>
</feature>
<evidence type="ECO:0000256" key="7">
    <source>
        <dbReference type="SAM" id="MobiDB-lite"/>
    </source>
</evidence>
<dbReference type="Proteomes" id="UP000249723">
    <property type="component" value="Unassembled WGS sequence"/>
</dbReference>
<dbReference type="GO" id="GO:0012505">
    <property type="term" value="C:endomembrane system"/>
    <property type="evidence" value="ECO:0007669"/>
    <property type="project" value="UniProtKB-SubCell"/>
</dbReference>
<keyword evidence="6 8" id="KW-0472">Membrane</keyword>
<feature type="transmembrane region" description="Helical" evidence="8">
    <location>
        <begin position="384"/>
        <end position="405"/>
    </location>
</feature>
<dbReference type="PANTHER" id="PTHR23514">
    <property type="entry name" value="BYPASS OF STOP CODON PROTEIN 6"/>
    <property type="match status" value="1"/>
</dbReference>
<dbReference type="GO" id="GO:0016020">
    <property type="term" value="C:membrane"/>
    <property type="evidence" value="ECO:0007669"/>
    <property type="project" value="TreeGrafter"/>
</dbReference>
<evidence type="ECO:0000313" key="11">
    <source>
        <dbReference type="Proteomes" id="UP000249723"/>
    </source>
</evidence>
<dbReference type="Pfam" id="PF07690">
    <property type="entry name" value="MFS_1"/>
    <property type="match status" value="1"/>
</dbReference>
<comment type="similarity">
    <text evidence="2">Belongs to the major facilitator superfamily.</text>
</comment>
<reference evidence="11" key="1">
    <citation type="submission" date="2016-10" db="EMBL/GenBank/DDBJ databases">
        <authorList>
            <person name="Jeantristanb JTB J.-T."/>
            <person name="Ricardo R."/>
        </authorList>
    </citation>
    <scope>NUCLEOTIDE SEQUENCE [LARGE SCALE GENOMIC DNA]</scope>
</reference>
<dbReference type="InterPro" id="IPR051788">
    <property type="entry name" value="MFS_Transporter"/>
</dbReference>
<feature type="transmembrane region" description="Helical" evidence="8">
    <location>
        <begin position="179"/>
        <end position="199"/>
    </location>
</feature>
<dbReference type="AlphaFoldDB" id="A0A2X0KDC1"/>
<feature type="transmembrane region" description="Helical" evidence="8">
    <location>
        <begin position="359"/>
        <end position="378"/>
    </location>
</feature>
<organism evidence="10 11">
    <name type="scientific">Microbotryum saponariae</name>
    <dbReference type="NCBI Taxonomy" id="289078"/>
    <lineage>
        <taxon>Eukaryota</taxon>
        <taxon>Fungi</taxon>
        <taxon>Dikarya</taxon>
        <taxon>Basidiomycota</taxon>
        <taxon>Pucciniomycotina</taxon>
        <taxon>Microbotryomycetes</taxon>
        <taxon>Microbotryales</taxon>
        <taxon>Microbotryaceae</taxon>
        <taxon>Microbotryum</taxon>
    </lineage>
</organism>
<dbReference type="Gene3D" id="1.20.1250.20">
    <property type="entry name" value="MFS general substrate transporter like domains"/>
    <property type="match status" value="1"/>
</dbReference>
<evidence type="ECO:0000256" key="3">
    <source>
        <dbReference type="ARBA" id="ARBA00022448"/>
    </source>
</evidence>
<evidence type="ECO:0000256" key="2">
    <source>
        <dbReference type="ARBA" id="ARBA00008335"/>
    </source>
</evidence>
<evidence type="ECO:0000259" key="9">
    <source>
        <dbReference type="PROSITE" id="PS50850"/>
    </source>
</evidence>
<proteinExistence type="inferred from homology"/>
<feature type="compositionally biased region" description="Basic and acidic residues" evidence="7">
    <location>
        <begin position="257"/>
        <end position="268"/>
    </location>
</feature>
<feature type="transmembrane region" description="Helical" evidence="8">
    <location>
        <begin position="417"/>
        <end position="436"/>
    </location>
</feature>
<comment type="subcellular location">
    <subcellularLocation>
        <location evidence="1">Endomembrane system</location>
        <topology evidence="1">Multi-pass membrane protein</topology>
    </subcellularLocation>
</comment>
<feature type="transmembrane region" description="Helical" evidence="8">
    <location>
        <begin position="147"/>
        <end position="167"/>
    </location>
</feature>
<keyword evidence="4 8" id="KW-0812">Transmembrane</keyword>
<feature type="region of interest" description="Disordered" evidence="7">
    <location>
        <begin position="254"/>
        <end position="276"/>
    </location>
</feature>
<feature type="domain" description="Major facilitator superfamily (MFS) profile" evidence="9">
    <location>
        <begin position="28"/>
        <end position="473"/>
    </location>
</feature>
<dbReference type="InterPro" id="IPR020846">
    <property type="entry name" value="MFS_dom"/>
</dbReference>
<dbReference type="InterPro" id="IPR011701">
    <property type="entry name" value="MFS"/>
</dbReference>
<dbReference type="InterPro" id="IPR036259">
    <property type="entry name" value="MFS_trans_sf"/>
</dbReference>
<dbReference type="PANTHER" id="PTHR23514:SF3">
    <property type="entry name" value="BYPASS OF STOP CODON PROTEIN 6"/>
    <property type="match status" value="1"/>
</dbReference>
<evidence type="ECO:0000313" key="10">
    <source>
        <dbReference type="EMBL" id="SCZ89498.1"/>
    </source>
</evidence>